<protein>
    <submittedName>
        <fullName evidence="1">Uncharacterized protein</fullName>
    </submittedName>
</protein>
<dbReference type="AlphaFoldDB" id="A9PEZ6"/>
<sequence>MAGRICYQHANAQASQASSDAGMPITEYFHQSVKKGESAIEKSQTKLLIILHDINIHDAHHV</sequence>
<reference evidence="1" key="1">
    <citation type="journal article" date="2008" name="BMC Genomics">
        <title>Analysis of 4,664 high-quality sequence-finished poplar full-length cDNA clones and their utility for the discovery of genes responding to insect feeding.</title>
        <authorList>
            <person name="Ralph S.G."/>
            <person name="Chun H.J."/>
            <person name="Cooper D."/>
            <person name="Kirkpatrick R."/>
            <person name="Kolosova N."/>
            <person name="Gunter L."/>
            <person name="Tuskan G.A."/>
            <person name="Douglas C.J."/>
            <person name="Holt R.A."/>
            <person name="Jones S.J."/>
            <person name="Marra M.A."/>
            <person name="Bohlmann J."/>
        </authorList>
    </citation>
    <scope>NUCLEOTIDE SEQUENCE</scope>
    <source>
        <tissue evidence="1">Young and mature leaves</tissue>
    </source>
</reference>
<evidence type="ECO:0000313" key="1">
    <source>
        <dbReference type="EMBL" id="ABK94949.1"/>
    </source>
</evidence>
<dbReference type="EMBL" id="EF146907">
    <property type="protein sequence ID" value="ABK94949.1"/>
    <property type="molecule type" value="mRNA"/>
</dbReference>
<name>A9PEZ6_POPTR</name>
<accession>A9PEZ6</accession>
<organism evidence="1">
    <name type="scientific">Populus trichocarpa</name>
    <name type="common">Western balsam poplar</name>
    <name type="synonym">Populus balsamifera subsp. trichocarpa</name>
    <dbReference type="NCBI Taxonomy" id="3694"/>
    <lineage>
        <taxon>Eukaryota</taxon>
        <taxon>Viridiplantae</taxon>
        <taxon>Streptophyta</taxon>
        <taxon>Embryophyta</taxon>
        <taxon>Tracheophyta</taxon>
        <taxon>Spermatophyta</taxon>
        <taxon>Magnoliopsida</taxon>
        <taxon>eudicotyledons</taxon>
        <taxon>Gunneridae</taxon>
        <taxon>Pentapetalae</taxon>
        <taxon>rosids</taxon>
        <taxon>fabids</taxon>
        <taxon>Malpighiales</taxon>
        <taxon>Salicaceae</taxon>
        <taxon>Saliceae</taxon>
        <taxon>Populus</taxon>
    </lineage>
</organism>
<proteinExistence type="evidence at transcript level"/>